<dbReference type="GO" id="GO:0031176">
    <property type="term" value="F:endo-1,4-beta-xylanase activity"/>
    <property type="evidence" value="ECO:0007669"/>
    <property type="project" value="UniProtKB-EC"/>
</dbReference>
<feature type="region of interest" description="Disordered" evidence="12">
    <location>
        <begin position="23"/>
        <end position="46"/>
    </location>
</feature>
<dbReference type="KEGG" id="cci:CC1G_08258"/>
<dbReference type="GO" id="GO:0045493">
    <property type="term" value="P:xylan catabolic process"/>
    <property type="evidence" value="ECO:0007669"/>
    <property type="project" value="UniProtKB-UniPathway"/>
</dbReference>
<dbReference type="Proteomes" id="UP000001861">
    <property type="component" value="Unassembled WGS sequence"/>
</dbReference>
<dbReference type="PANTHER" id="PTHR46828">
    <property type="entry name" value="ENDO-1,4-BETA-XYLANASE A-RELATED"/>
    <property type="match status" value="1"/>
</dbReference>
<comment type="pathway">
    <text evidence="2 11">Glycan degradation; xylan degradation.</text>
</comment>
<sequence>MNYSFVAFAGTLFTLALSAATPSNARSTSSNIGTPNSKDTGATANYTNEPGGKFTVNWWKNGTFVGGKGWSPGSSDRVFNYIGIFEPSGYSLVTFYGWTRDPRVEYYIVESFGDYTPATDTVRKGEATCNGATYEIGNTWRPDPDSPNFPIGSFQQIWAVRVPKKGVGKINGTIDFGCHVRAWRALGMELGAHDWQIMAIDGYFSSGHATIEII</sequence>
<dbReference type="PROSITE" id="PS51761">
    <property type="entry name" value="GH11_3"/>
    <property type="match status" value="1"/>
</dbReference>
<feature type="signal peptide" evidence="13">
    <location>
        <begin position="1"/>
        <end position="20"/>
    </location>
</feature>
<dbReference type="AlphaFoldDB" id="A8PG06"/>
<dbReference type="Gene3D" id="2.60.120.180">
    <property type="match status" value="1"/>
</dbReference>
<dbReference type="UniPathway" id="UPA00114"/>
<evidence type="ECO:0000256" key="9">
    <source>
        <dbReference type="ARBA" id="ARBA00023326"/>
    </source>
</evidence>
<evidence type="ECO:0000256" key="1">
    <source>
        <dbReference type="ARBA" id="ARBA00000681"/>
    </source>
</evidence>
<organism evidence="15 16">
    <name type="scientific">Coprinopsis cinerea (strain Okayama-7 / 130 / ATCC MYA-4618 / FGSC 9003)</name>
    <name type="common">Inky cap fungus</name>
    <name type="synonym">Hormographiella aspergillata</name>
    <dbReference type="NCBI Taxonomy" id="240176"/>
    <lineage>
        <taxon>Eukaryota</taxon>
        <taxon>Fungi</taxon>
        <taxon>Dikarya</taxon>
        <taxon>Basidiomycota</taxon>
        <taxon>Agaricomycotina</taxon>
        <taxon>Agaricomycetes</taxon>
        <taxon>Agaricomycetidae</taxon>
        <taxon>Agaricales</taxon>
        <taxon>Agaricineae</taxon>
        <taxon>Psathyrellaceae</taxon>
        <taxon>Coprinopsis</taxon>
    </lineage>
</organism>
<keyword evidence="5 11" id="KW-0858">Xylan degradation</keyword>
<gene>
    <name evidence="15" type="ORF">CC1G_08258</name>
</gene>
<comment type="caution">
    <text evidence="15">The sequence shown here is derived from an EMBL/GenBank/DDBJ whole genome shotgun (WGS) entry which is preliminary data.</text>
</comment>
<evidence type="ECO:0000256" key="7">
    <source>
        <dbReference type="ARBA" id="ARBA00023277"/>
    </source>
</evidence>
<dbReference type="GeneID" id="6017784"/>
<dbReference type="SUPFAM" id="SSF49899">
    <property type="entry name" value="Concanavalin A-like lectins/glucanases"/>
    <property type="match status" value="1"/>
</dbReference>
<feature type="chain" id="PRO_5002726905" description="Endo-1,4-beta-xylanase" evidence="13">
    <location>
        <begin position="21"/>
        <end position="214"/>
    </location>
</feature>
<reference evidence="15 16" key="1">
    <citation type="journal article" date="2010" name="Proc. Natl. Acad. Sci. U.S.A.">
        <title>Insights into evolution of multicellular fungi from the assembled chromosomes of the mushroom Coprinopsis cinerea (Coprinus cinereus).</title>
        <authorList>
            <person name="Stajich J.E."/>
            <person name="Wilke S.K."/>
            <person name="Ahren D."/>
            <person name="Au C.H."/>
            <person name="Birren B.W."/>
            <person name="Borodovsky M."/>
            <person name="Burns C."/>
            <person name="Canback B."/>
            <person name="Casselton L.A."/>
            <person name="Cheng C.K."/>
            <person name="Deng J."/>
            <person name="Dietrich F.S."/>
            <person name="Fargo D.C."/>
            <person name="Farman M.L."/>
            <person name="Gathman A.C."/>
            <person name="Goldberg J."/>
            <person name="Guigo R."/>
            <person name="Hoegger P.J."/>
            <person name="Hooker J.B."/>
            <person name="Huggins A."/>
            <person name="James T.Y."/>
            <person name="Kamada T."/>
            <person name="Kilaru S."/>
            <person name="Kodira C."/>
            <person name="Kues U."/>
            <person name="Kupfer D."/>
            <person name="Kwan H.S."/>
            <person name="Lomsadze A."/>
            <person name="Li W."/>
            <person name="Lilly W.W."/>
            <person name="Ma L.J."/>
            <person name="Mackey A.J."/>
            <person name="Manning G."/>
            <person name="Martin F."/>
            <person name="Muraguchi H."/>
            <person name="Natvig D.O."/>
            <person name="Palmerini H."/>
            <person name="Ramesh M.A."/>
            <person name="Rehmeyer C.J."/>
            <person name="Roe B.A."/>
            <person name="Shenoy N."/>
            <person name="Stanke M."/>
            <person name="Ter-Hovhannisyan V."/>
            <person name="Tunlid A."/>
            <person name="Velagapudi R."/>
            <person name="Vision T.J."/>
            <person name="Zeng Q."/>
            <person name="Zolan M.E."/>
            <person name="Pukkila P.J."/>
        </authorList>
    </citation>
    <scope>NUCLEOTIDE SEQUENCE [LARGE SCALE GENOMIC DNA]</scope>
    <source>
        <strain evidence="16">Okayama-7 / 130 / ATCC MYA-4618 / FGSC 9003</strain>
    </source>
</reference>
<proteinExistence type="inferred from homology"/>
<evidence type="ECO:0000256" key="5">
    <source>
        <dbReference type="ARBA" id="ARBA00022651"/>
    </source>
</evidence>
<evidence type="ECO:0000256" key="11">
    <source>
        <dbReference type="RuleBase" id="RU362015"/>
    </source>
</evidence>
<evidence type="ECO:0000256" key="2">
    <source>
        <dbReference type="ARBA" id="ARBA00004851"/>
    </source>
</evidence>
<evidence type="ECO:0000256" key="10">
    <source>
        <dbReference type="PROSITE-ProRule" id="PRU01097"/>
    </source>
</evidence>
<keyword evidence="7 11" id="KW-0119">Carbohydrate metabolism</keyword>
<dbReference type="EMBL" id="AACS02000002">
    <property type="protein sequence ID" value="EAU80651.2"/>
    <property type="molecule type" value="Genomic_DNA"/>
</dbReference>
<comment type="catalytic activity">
    <reaction evidence="1 11">
        <text>Endohydrolysis of (1-&gt;4)-beta-D-xylosidic linkages in xylans.</text>
        <dbReference type="EC" id="3.2.1.8"/>
    </reaction>
</comment>
<keyword evidence="9 11" id="KW-0624">Polysaccharide degradation</keyword>
<evidence type="ECO:0000256" key="8">
    <source>
        <dbReference type="ARBA" id="ARBA00023295"/>
    </source>
</evidence>
<dbReference type="InterPro" id="IPR033123">
    <property type="entry name" value="GH11_dom"/>
</dbReference>
<evidence type="ECO:0000256" key="4">
    <source>
        <dbReference type="ARBA" id="ARBA00012590"/>
    </source>
</evidence>
<feature type="domain" description="GH11" evidence="14">
    <location>
        <begin position="20"/>
        <end position="214"/>
    </location>
</feature>
<dbReference type="Pfam" id="PF00457">
    <property type="entry name" value="Glyco_hydro_11"/>
    <property type="match status" value="1"/>
</dbReference>
<keyword evidence="13" id="KW-0732">Signal</keyword>
<dbReference type="eggNOG" id="ENOG502RXA7">
    <property type="taxonomic scope" value="Eukaryota"/>
</dbReference>
<dbReference type="OrthoDB" id="2115822at2759"/>
<evidence type="ECO:0000256" key="12">
    <source>
        <dbReference type="SAM" id="MobiDB-lite"/>
    </source>
</evidence>
<dbReference type="OMA" id="MEDNFAY"/>
<dbReference type="InterPro" id="IPR013319">
    <property type="entry name" value="GH11/12"/>
</dbReference>
<dbReference type="PRINTS" id="PR00911">
    <property type="entry name" value="GLHYDRLASE11"/>
</dbReference>
<comment type="similarity">
    <text evidence="3 10 11">Belongs to the glycosyl hydrolase 11 (cellulase G) family.</text>
</comment>
<keyword evidence="6 11" id="KW-0378">Hydrolase</keyword>
<name>A8PG06_COPC7</name>
<dbReference type="InterPro" id="IPR013320">
    <property type="entry name" value="ConA-like_dom_sf"/>
</dbReference>
<dbReference type="EC" id="3.2.1.8" evidence="4 11"/>
<dbReference type="InParanoid" id="A8PG06"/>
<evidence type="ECO:0000313" key="15">
    <source>
        <dbReference type="EMBL" id="EAU80651.2"/>
    </source>
</evidence>
<evidence type="ECO:0000259" key="14">
    <source>
        <dbReference type="PROSITE" id="PS51761"/>
    </source>
</evidence>
<dbReference type="HOGENOM" id="CLU_052631_3_2_1"/>
<evidence type="ECO:0000256" key="3">
    <source>
        <dbReference type="ARBA" id="ARBA00007792"/>
    </source>
</evidence>
<keyword evidence="8 11" id="KW-0326">Glycosidase</keyword>
<evidence type="ECO:0000256" key="6">
    <source>
        <dbReference type="ARBA" id="ARBA00022801"/>
    </source>
</evidence>
<dbReference type="RefSeq" id="XP_001841114.2">
    <property type="nucleotide sequence ID" value="XM_001841062.2"/>
</dbReference>
<keyword evidence="16" id="KW-1185">Reference proteome</keyword>
<protein>
    <recommendedName>
        <fullName evidence="4 11">Endo-1,4-beta-xylanase</fullName>
        <ecNumber evidence="4 11">3.2.1.8</ecNumber>
    </recommendedName>
</protein>
<accession>A8PG06</accession>
<dbReference type="InterPro" id="IPR001137">
    <property type="entry name" value="Glyco_hydro_11"/>
</dbReference>
<comment type="caution">
    <text evidence="10">Lacks conserved residue(s) required for the propagation of feature annotation.</text>
</comment>
<dbReference type="VEuPathDB" id="FungiDB:CC1G_08258"/>
<evidence type="ECO:0000256" key="13">
    <source>
        <dbReference type="SAM" id="SignalP"/>
    </source>
</evidence>
<evidence type="ECO:0000313" key="16">
    <source>
        <dbReference type="Proteomes" id="UP000001861"/>
    </source>
</evidence>
<dbReference type="PANTHER" id="PTHR46828:SF2">
    <property type="entry name" value="ENDO-1,4-BETA-XYLANASE A-RELATED"/>
    <property type="match status" value="1"/>
</dbReference>